<proteinExistence type="predicted"/>
<dbReference type="Proteomes" id="UP000597444">
    <property type="component" value="Unassembled WGS sequence"/>
</dbReference>
<reference evidence="2" key="1">
    <citation type="submission" date="2020-10" db="EMBL/GenBank/DDBJ databases">
        <title>Taxonomic study of unclassified bacteria belonging to the class Ktedonobacteria.</title>
        <authorList>
            <person name="Yabe S."/>
            <person name="Wang C.M."/>
            <person name="Zheng Y."/>
            <person name="Sakai Y."/>
            <person name="Cavaletti L."/>
            <person name="Monciardini P."/>
            <person name="Donadio S."/>
        </authorList>
    </citation>
    <scope>NUCLEOTIDE SEQUENCE</scope>
    <source>
        <strain evidence="2">ID150040</strain>
    </source>
</reference>
<name>A0A8J3MZX6_9CHLR</name>
<dbReference type="InterPro" id="IPR025870">
    <property type="entry name" value="Glyoxalase-like_dom"/>
</dbReference>
<feature type="domain" description="Glyoxalase-like" evidence="1">
    <location>
        <begin position="8"/>
        <end position="205"/>
    </location>
</feature>
<dbReference type="EMBL" id="BNJK01000001">
    <property type="protein sequence ID" value="GHO90670.1"/>
    <property type="molecule type" value="Genomic_DNA"/>
</dbReference>
<dbReference type="RefSeq" id="WP_220201619.1">
    <property type="nucleotide sequence ID" value="NZ_BNJK01000001.1"/>
</dbReference>
<keyword evidence="3" id="KW-1185">Reference proteome</keyword>
<dbReference type="InterPro" id="IPR029068">
    <property type="entry name" value="Glyas_Bleomycin-R_OHBP_Dase"/>
</dbReference>
<dbReference type="Gene3D" id="3.10.180.10">
    <property type="entry name" value="2,3-Dihydroxybiphenyl 1,2-Dioxygenase, domain 1"/>
    <property type="match status" value="1"/>
</dbReference>
<protein>
    <recommendedName>
        <fullName evidence="1">Glyoxalase-like domain-containing protein</fullName>
    </recommendedName>
</protein>
<accession>A0A8J3MZX6</accession>
<dbReference type="SUPFAM" id="SSF54593">
    <property type="entry name" value="Glyoxalase/Bleomycin resistance protein/Dihydroxybiphenyl dioxygenase"/>
    <property type="match status" value="1"/>
</dbReference>
<comment type="caution">
    <text evidence="2">The sequence shown here is derived from an EMBL/GenBank/DDBJ whole genome shotgun (WGS) entry which is preliminary data.</text>
</comment>
<sequence>MNGDVDILHHIGLIVTEMDATIARYEQLGFQFTPLSFPKVPLRPGAEPEELGVANRCAIFQNNYLEVLAVVRRKRWDAIPREQRGPYDLDGPLTRYEGLHVMHFGADNLDVVAARLDREGISHSAIVPFQRLVATEEGPRMMQARTLHFPQDDNPEALLQIAQHLTPELVLQPRYMQHRNGAKAVTECIVCTTEPGEIAAKYVRYTGGHLSEPHDGTSVIHLGHSRVLVLAPEHLEKIVPGYVPPVLPSLVGFTVAVAHLDTTRSVLMENQVPFQDEGSRLIVHPEDACGSAVLFEQEDATRQIR</sequence>
<evidence type="ECO:0000313" key="2">
    <source>
        <dbReference type="EMBL" id="GHO90670.1"/>
    </source>
</evidence>
<dbReference type="Pfam" id="PF13468">
    <property type="entry name" value="Glyoxalase_3"/>
    <property type="match status" value="1"/>
</dbReference>
<evidence type="ECO:0000259" key="1">
    <source>
        <dbReference type="Pfam" id="PF13468"/>
    </source>
</evidence>
<evidence type="ECO:0000313" key="3">
    <source>
        <dbReference type="Proteomes" id="UP000597444"/>
    </source>
</evidence>
<dbReference type="AlphaFoldDB" id="A0A8J3MZX6"/>
<gene>
    <name evidence="2" type="ORF">KSF_007180</name>
</gene>
<organism evidence="2 3">
    <name type="scientific">Reticulibacter mediterranei</name>
    <dbReference type="NCBI Taxonomy" id="2778369"/>
    <lineage>
        <taxon>Bacteria</taxon>
        <taxon>Bacillati</taxon>
        <taxon>Chloroflexota</taxon>
        <taxon>Ktedonobacteria</taxon>
        <taxon>Ktedonobacterales</taxon>
        <taxon>Reticulibacteraceae</taxon>
        <taxon>Reticulibacter</taxon>
    </lineage>
</organism>